<evidence type="ECO:0000256" key="9">
    <source>
        <dbReference type="RuleBase" id="RU366031"/>
    </source>
</evidence>
<evidence type="ECO:0000313" key="12">
    <source>
        <dbReference type="Proteomes" id="UP001235343"/>
    </source>
</evidence>
<accession>A0ABT7L743</accession>
<protein>
    <recommendedName>
        <fullName evidence="7 9">Uroporphyrinogen-III synthase</fullName>
        <ecNumber evidence="3 9">4.2.1.75</ecNumber>
    </recommendedName>
</protein>
<evidence type="ECO:0000256" key="1">
    <source>
        <dbReference type="ARBA" id="ARBA00004772"/>
    </source>
</evidence>
<comment type="similarity">
    <text evidence="2 9">Belongs to the uroporphyrinogen-III synthase family.</text>
</comment>
<proteinExistence type="inferred from homology"/>
<keyword evidence="5 9" id="KW-0627">Porphyrin biosynthesis</keyword>
<dbReference type="Gene3D" id="3.40.50.10090">
    <property type="match status" value="2"/>
</dbReference>
<evidence type="ECO:0000256" key="2">
    <source>
        <dbReference type="ARBA" id="ARBA00008133"/>
    </source>
</evidence>
<keyword evidence="12" id="KW-1185">Reference proteome</keyword>
<dbReference type="Proteomes" id="UP001235343">
    <property type="component" value="Unassembled WGS sequence"/>
</dbReference>
<dbReference type="EMBL" id="JASTZU010000042">
    <property type="protein sequence ID" value="MDL4841692.1"/>
    <property type="molecule type" value="Genomic_DNA"/>
</dbReference>
<dbReference type="Pfam" id="PF02602">
    <property type="entry name" value="HEM4"/>
    <property type="match status" value="1"/>
</dbReference>
<evidence type="ECO:0000256" key="6">
    <source>
        <dbReference type="ARBA" id="ARBA00037589"/>
    </source>
</evidence>
<dbReference type="EC" id="4.2.1.75" evidence="3 9"/>
<evidence type="ECO:0000313" key="11">
    <source>
        <dbReference type="EMBL" id="MDL4841692.1"/>
    </source>
</evidence>
<comment type="function">
    <text evidence="6 9">Catalyzes cyclization of the linear tetrapyrrole, hydroxymethylbilane, to the macrocyclic uroporphyrinogen III.</text>
</comment>
<dbReference type="PANTHER" id="PTHR38042:SF1">
    <property type="entry name" value="UROPORPHYRINOGEN-III SYNTHASE, CHLOROPLASTIC"/>
    <property type="match status" value="1"/>
</dbReference>
<comment type="caution">
    <text evidence="11">The sequence shown here is derived from an EMBL/GenBank/DDBJ whole genome shotgun (WGS) entry which is preliminary data.</text>
</comment>
<dbReference type="InterPro" id="IPR039793">
    <property type="entry name" value="UROS/Hem4"/>
</dbReference>
<dbReference type="SUPFAM" id="SSF69618">
    <property type="entry name" value="HemD-like"/>
    <property type="match status" value="1"/>
</dbReference>
<dbReference type="GO" id="GO:0004852">
    <property type="term" value="F:uroporphyrinogen-III synthase activity"/>
    <property type="evidence" value="ECO:0007669"/>
    <property type="project" value="UniProtKB-EC"/>
</dbReference>
<dbReference type="PANTHER" id="PTHR38042">
    <property type="entry name" value="UROPORPHYRINOGEN-III SYNTHASE, CHLOROPLASTIC"/>
    <property type="match status" value="1"/>
</dbReference>
<gene>
    <name evidence="11" type="ORF">QQS35_14720</name>
</gene>
<keyword evidence="4 9" id="KW-0456">Lyase</keyword>
<comment type="catalytic activity">
    <reaction evidence="8 9">
        <text>hydroxymethylbilane = uroporphyrinogen III + H2O</text>
        <dbReference type="Rhea" id="RHEA:18965"/>
        <dbReference type="ChEBI" id="CHEBI:15377"/>
        <dbReference type="ChEBI" id="CHEBI:57308"/>
        <dbReference type="ChEBI" id="CHEBI:57845"/>
        <dbReference type="EC" id="4.2.1.75"/>
    </reaction>
</comment>
<feature type="domain" description="Tetrapyrrole biosynthesis uroporphyrinogen III synthase" evidence="10">
    <location>
        <begin position="21"/>
        <end position="251"/>
    </location>
</feature>
<evidence type="ECO:0000256" key="8">
    <source>
        <dbReference type="ARBA" id="ARBA00048617"/>
    </source>
</evidence>
<dbReference type="InterPro" id="IPR036108">
    <property type="entry name" value="4pyrrol_syn_uPrphyn_synt_sf"/>
</dbReference>
<dbReference type="InterPro" id="IPR003754">
    <property type="entry name" value="4pyrrol_synth_uPrphyn_synth"/>
</dbReference>
<evidence type="ECO:0000259" key="10">
    <source>
        <dbReference type="Pfam" id="PF02602"/>
    </source>
</evidence>
<evidence type="ECO:0000256" key="5">
    <source>
        <dbReference type="ARBA" id="ARBA00023244"/>
    </source>
</evidence>
<organism evidence="11 12">
    <name type="scientific">Aquibacillus rhizosphaerae</name>
    <dbReference type="NCBI Taxonomy" id="3051431"/>
    <lineage>
        <taxon>Bacteria</taxon>
        <taxon>Bacillati</taxon>
        <taxon>Bacillota</taxon>
        <taxon>Bacilli</taxon>
        <taxon>Bacillales</taxon>
        <taxon>Bacillaceae</taxon>
        <taxon>Aquibacillus</taxon>
    </lineage>
</organism>
<evidence type="ECO:0000256" key="7">
    <source>
        <dbReference type="ARBA" id="ARBA00040167"/>
    </source>
</evidence>
<comment type="pathway">
    <text evidence="1 9">Porphyrin-containing compound metabolism; protoporphyrin-IX biosynthesis; coproporphyrinogen-III from 5-aminolevulinate: step 3/4.</text>
</comment>
<evidence type="ECO:0000256" key="3">
    <source>
        <dbReference type="ARBA" id="ARBA00013109"/>
    </source>
</evidence>
<sequence>MSSSLSGKKILITREKHQAKVFSDKLKEVGAIPLVAPLLSFQPRYSSENQKMMQRLQDFTWVFFTSANGVKFFFDQMIQFGYNTNVLNQLHIAVVGKKTELMLHHYNFKADFKPSHFHGSQMAKEFLHRYGNSGQILLVCGSKSRQEIPKELTGHHVSFERLIIYDTLVNEDSFTLLRSYLKQNTIDAYTFTSPSTIEAFLQLIELSPLIDEFVAKKRLCVCIGSTTQQKALDEGFQHVLVPTEFTIEGMLDELIKHFTMKG</sequence>
<name>A0ABT7L743_9BACI</name>
<dbReference type="CDD" id="cd06578">
    <property type="entry name" value="HemD"/>
    <property type="match status" value="1"/>
</dbReference>
<dbReference type="RefSeq" id="WP_285932979.1">
    <property type="nucleotide sequence ID" value="NZ_JASTZU010000042.1"/>
</dbReference>
<evidence type="ECO:0000256" key="4">
    <source>
        <dbReference type="ARBA" id="ARBA00023239"/>
    </source>
</evidence>
<reference evidence="11 12" key="1">
    <citation type="submission" date="2023-06" db="EMBL/GenBank/DDBJ databases">
        <title>Aquibacillus rhizosphaerae LR5S19.</title>
        <authorList>
            <person name="Sun J.-Q."/>
        </authorList>
    </citation>
    <scope>NUCLEOTIDE SEQUENCE [LARGE SCALE GENOMIC DNA]</scope>
    <source>
        <strain evidence="11 12">LR5S19</strain>
    </source>
</reference>